<dbReference type="GO" id="GO:0046933">
    <property type="term" value="F:proton-transporting ATP synthase activity, rotational mechanism"/>
    <property type="evidence" value="ECO:0007669"/>
    <property type="project" value="EnsemblFungi"/>
</dbReference>
<proteinExistence type="inferred from homology"/>
<keyword evidence="3 11" id="KW-0813">Transport</keyword>
<protein>
    <recommendedName>
        <fullName evidence="11">ATP synthase F(0) complex subunit e, mitochondrial</fullName>
    </recommendedName>
</protein>
<dbReference type="eggNOG" id="ENOG502SDS3">
    <property type="taxonomic scope" value="Eukaryota"/>
</dbReference>
<dbReference type="GO" id="GO:0042407">
    <property type="term" value="P:cristae formation"/>
    <property type="evidence" value="ECO:0007669"/>
    <property type="project" value="EnsemblFungi"/>
</dbReference>
<keyword evidence="10 11" id="KW-0066">ATP synthesis</keyword>
<dbReference type="KEGG" id="vpo:Kpol_364p3"/>
<keyword evidence="5 11" id="KW-0375">Hydrogen ion transport</keyword>
<evidence type="ECO:0000256" key="6">
    <source>
        <dbReference type="ARBA" id="ARBA00022792"/>
    </source>
</evidence>
<dbReference type="InterPro" id="IPR008386">
    <property type="entry name" value="ATP_synth_F0_esu_mt"/>
</dbReference>
<comment type="function">
    <text evidence="11">Subunit e, of the mitochondrial membrane ATP synthase complex (F(1)F(0) ATP synthase or Complex V) that produces ATP from ADP in the presence of a proton gradient across the membrane which is generated by electron transport complexes of the respiratory chain. ATP synthase complex consist of a soluble F(1) head domain - the catalytic core - and a membrane F(1) domain - the membrane proton channel. These two domains are linked by a central stalk rotating inside the F(1) region and a stationary peripheral stalk. During catalysis, ATP synthesis in the catalytic domain of F(1) is coupled via a rotary mechanism of the central stalk subunits to proton translocation. In vivo, can only synthesize ATP although its ATP hydrolase activity can be activated artificially in vitro. Part of the complex F(0) domain.</text>
</comment>
<keyword evidence="13" id="KW-1185">Reference proteome</keyword>
<reference evidence="12 13" key="1">
    <citation type="journal article" date="2007" name="Proc. Natl. Acad. Sci. U.S.A.">
        <title>Independent sorting-out of thousands of duplicated gene pairs in two yeast species descended from a whole-genome duplication.</title>
        <authorList>
            <person name="Scannell D.R."/>
            <person name="Frank A.C."/>
            <person name="Conant G.C."/>
            <person name="Byrne K.P."/>
            <person name="Woolfit M."/>
            <person name="Wolfe K.H."/>
        </authorList>
    </citation>
    <scope>NUCLEOTIDE SEQUENCE [LARGE SCALE GENOMIC DNA]</scope>
    <source>
        <strain evidence="13">ATCC 22028 / DSM 70294 / BCRC 21397 / CBS 2163 / NBRC 10782 / NRRL Y-8283 / UCD 57-17</strain>
    </source>
</reference>
<dbReference type="AlphaFoldDB" id="A7TSB9"/>
<dbReference type="InParanoid" id="A7TSB9"/>
<dbReference type="RefSeq" id="XP_001642689.1">
    <property type="nucleotide sequence ID" value="XM_001642639.1"/>
</dbReference>
<keyword evidence="8 11" id="KW-0496">Mitochondrion</keyword>
<evidence type="ECO:0000313" key="12">
    <source>
        <dbReference type="EMBL" id="EDO14831.1"/>
    </source>
</evidence>
<dbReference type="GO" id="GO:0005743">
    <property type="term" value="C:mitochondrial inner membrane"/>
    <property type="evidence" value="ECO:0007669"/>
    <property type="project" value="UniProtKB-SubCell"/>
</dbReference>
<evidence type="ECO:0000256" key="2">
    <source>
        <dbReference type="ARBA" id="ARBA00007333"/>
    </source>
</evidence>
<dbReference type="Pfam" id="PF05680">
    <property type="entry name" value="ATP-synt_E"/>
    <property type="match status" value="1"/>
</dbReference>
<dbReference type="HOGENOM" id="CLU_159435_1_0_1"/>
<gene>
    <name evidence="12" type="ORF">Kpol_364p3</name>
</gene>
<dbReference type="OrthoDB" id="2125027at2759"/>
<dbReference type="GO" id="GO:0005198">
    <property type="term" value="F:structural molecule activity"/>
    <property type="evidence" value="ECO:0007669"/>
    <property type="project" value="EnsemblFungi"/>
</dbReference>
<evidence type="ECO:0000256" key="4">
    <source>
        <dbReference type="ARBA" id="ARBA00022547"/>
    </source>
</evidence>
<dbReference type="FunCoup" id="A7TSB9">
    <property type="interactions" value="138"/>
</dbReference>
<evidence type="ECO:0000256" key="10">
    <source>
        <dbReference type="ARBA" id="ARBA00023310"/>
    </source>
</evidence>
<evidence type="ECO:0000256" key="7">
    <source>
        <dbReference type="ARBA" id="ARBA00023065"/>
    </source>
</evidence>
<dbReference type="STRING" id="436907.A7TSB9"/>
<evidence type="ECO:0000256" key="8">
    <source>
        <dbReference type="ARBA" id="ARBA00023128"/>
    </source>
</evidence>
<evidence type="ECO:0000256" key="9">
    <source>
        <dbReference type="ARBA" id="ARBA00023136"/>
    </source>
</evidence>
<sequence length="90" mass="10284">MSTVNVLRYSALGLGLIFGLKNDLVFRSDAKKQKEEEEYQRKLKLVEEAKKEYARLHPPKETKSSSKVNWEDPALDYGSAILKAVETLKN</sequence>
<dbReference type="PhylomeDB" id="A7TSB9"/>
<keyword evidence="4 11" id="KW-0138">CF(0)</keyword>
<comment type="subcellular location">
    <subcellularLocation>
        <location evidence="1 11">Mitochondrion inner membrane</location>
    </subcellularLocation>
</comment>
<name>A7TSB9_VANPO</name>
<keyword evidence="7 11" id="KW-0406">Ion transport</keyword>
<dbReference type="GO" id="GO:0065003">
    <property type="term" value="P:protein-containing complex assembly"/>
    <property type="evidence" value="ECO:0007669"/>
    <property type="project" value="EnsemblFungi"/>
</dbReference>
<comment type="subunit">
    <text evidence="11">F-type ATPases have 2 components, CF(1) - the catalytic core - and CF(0) - the membrane proton channel. CF(1) and CF(0) have multiple subunits.</text>
</comment>
<dbReference type="GO" id="GO:0045259">
    <property type="term" value="C:proton-transporting ATP synthase complex"/>
    <property type="evidence" value="ECO:0007669"/>
    <property type="project" value="UniProtKB-UniRule"/>
</dbReference>
<accession>A7TSB9</accession>
<comment type="similarity">
    <text evidence="2 11">Belongs to the ATPase e subunit family.</text>
</comment>
<evidence type="ECO:0000256" key="11">
    <source>
        <dbReference type="RuleBase" id="RU367005"/>
    </source>
</evidence>
<keyword evidence="9" id="KW-0472">Membrane</keyword>
<dbReference type="Proteomes" id="UP000000267">
    <property type="component" value="Unassembled WGS sequence"/>
</dbReference>
<evidence type="ECO:0000256" key="3">
    <source>
        <dbReference type="ARBA" id="ARBA00022448"/>
    </source>
</evidence>
<dbReference type="EMBL" id="DS480505">
    <property type="protein sequence ID" value="EDO14831.1"/>
    <property type="molecule type" value="Genomic_DNA"/>
</dbReference>
<dbReference type="GeneID" id="5542864"/>
<keyword evidence="6 11" id="KW-0999">Mitochondrion inner membrane</keyword>
<dbReference type="OMA" id="WARDHPS"/>
<evidence type="ECO:0000256" key="5">
    <source>
        <dbReference type="ARBA" id="ARBA00022781"/>
    </source>
</evidence>
<evidence type="ECO:0000313" key="13">
    <source>
        <dbReference type="Proteomes" id="UP000000267"/>
    </source>
</evidence>
<evidence type="ECO:0000256" key="1">
    <source>
        <dbReference type="ARBA" id="ARBA00004273"/>
    </source>
</evidence>
<organism evidence="13">
    <name type="scientific">Vanderwaltozyma polyspora (strain ATCC 22028 / DSM 70294 / BCRC 21397 / CBS 2163 / NBRC 10782 / NRRL Y-8283 / UCD 57-17)</name>
    <name type="common">Kluyveromyces polysporus</name>
    <dbReference type="NCBI Taxonomy" id="436907"/>
    <lineage>
        <taxon>Eukaryota</taxon>
        <taxon>Fungi</taxon>
        <taxon>Dikarya</taxon>
        <taxon>Ascomycota</taxon>
        <taxon>Saccharomycotina</taxon>
        <taxon>Saccharomycetes</taxon>
        <taxon>Saccharomycetales</taxon>
        <taxon>Saccharomycetaceae</taxon>
        <taxon>Vanderwaltozyma</taxon>
    </lineage>
</organism>